<dbReference type="Gene3D" id="3.40.50.720">
    <property type="entry name" value="NAD(P)-binding Rossmann-like Domain"/>
    <property type="match status" value="2"/>
</dbReference>
<dbReference type="GO" id="GO:0000286">
    <property type="term" value="F:alanine dehydrogenase activity"/>
    <property type="evidence" value="ECO:0007669"/>
    <property type="project" value="UniProtKB-UniRule"/>
</dbReference>
<dbReference type="PROSITE" id="PS00837">
    <property type="entry name" value="ALADH_PNT_2"/>
    <property type="match status" value="1"/>
</dbReference>
<comment type="subunit">
    <text evidence="6">Homohexamer. Trimer of dimers.</text>
</comment>
<dbReference type="InterPro" id="IPR007698">
    <property type="entry name" value="AlaDH/PNT_NAD(H)-bd"/>
</dbReference>
<feature type="binding site" evidence="10">
    <location>
        <position position="75"/>
    </location>
    <ligand>
        <name>substrate</name>
    </ligand>
</feature>
<keyword evidence="11" id="KW-0547">Nucleotide-binding</keyword>
<evidence type="ECO:0000256" key="11">
    <source>
        <dbReference type="PIRSR" id="PIRSR000183-3"/>
    </source>
</evidence>
<dbReference type="Pfam" id="PF01262">
    <property type="entry name" value="AlaDh_PNT_C"/>
    <property type="match status" value="1"/>
</dbReference>
<keyword evidence="4 8" id="KW-0560">Oxidoreductase</keyword>
<evidence type="ECO:0000256" key="2">
    <source>
        <dbReference type="ARBA" id="ARBA00005689"/>
    </source>
</evidence>
<evidence type="ECO:0000256" key="9">
    <source>
        <dbReference type="PIRSR" id="PIRSR000183-1"/>
    </source>
</evidence>
<feature type="binding site" evidence="11">
    <location>
        <position position="278"/>
    </location>
    <ligand>
        <name>NAD(+)</name>
        <dbReference type="ChEBI" id="CHEBI:57540"/>
    </ligand>
</feature>
<evidence type="ECO:0000256" key="1">
    <source>
        <dbReference type="ARBA" id="ARBA00005206"/>
    </source>
</evidence>
<evidence type="ECO:0000256" key="8">
    <source>
        <dbReference type="PIRNR" id="PIRNR000183"/>
    </source>
</evidence>
<protein>
    <recommendedName>
        <fullName evidence="7 8">Alanine dehydrogenase</fullName>
        <ecNumber evidence="3 8">1.4.1.1</ecNumber>
    </recommendedName>
</protein>
<evidence type="ECO:0000313" key="14">
    <source>
        <dbReference type="EMBL" id="SPW31786.1"/>
    </source>
</evidence>
<dbReference type="EC" id="1.4.1.1" evidence="3 8"/>
<dbReference type="SUPFAM" id="SSF51735">
    <property type="entry name" value="NAD(P)-binding Rossmann-fold domains"/>
    <property type="match status" value="1"/>
</dbReference>
<comment type="pathway">
    <text evidence="1 8">Amino-acid degradation; L-alanine degradation via dehydrogenase pathway; NH(3) and pyruvate from L-alanine: step 1/1.</text>
</comment>
<feature type="binding site" evidence="10">
    <location>
        <position position="15"/>
    </location>
    <ligand>
        <name>substrate</name>
    </ligand>
</feature>
<evidence type="ECO:0000259" key="13">
    <source>
        <dbReference type="SMART" id="SM01003"/>
    </source>
</evidence>
<dbReference type="InterPro" id="IPR036291">
    <property type="entry name" value="NAD(P)-bd_dom_sf"/>
</dbReference>
<dbReference type="AlphaFoldDB" id="A0A6G9DBL1"/>
<feature type="binding site" evidence="11">
    <location>
        <begin position="297"/>
        <end position="300"/>
    </location>
    <ligand>
        <name>NAD(+)</name>
        <dbReference type="ChEBI" id="CHEBI:57540"/>
    </ligand>
</feature>
<comment type="function">
    <text evidence="8">Catalyzes the reversible reductive amination of pyruvate to L-alanine.</text>
</comment>
<feature type="active site" description="Proton donor/acceptor" evidence="9">
    <location>
        <position position="269"/>
    </location>
</feature>
<evidence type="ECO:0000256" key="6">
    <source>
        <dbReference type="ARBA" id="ARBA00065528"/>
    </source>
</evidence>
<feature type="binding site" evidence="11">
    <location>
        <position position="202"/>
    </location>
    <ligand>
        <name>NAD(+)</name>
        <dbReference type="ChEBI" id="CHEBI:57540"/>
    </ligand>
</feature>
<evidence type="ECO:0000259" key="12">
    <source>
        <dbReference type="SMART" id="SM01002"/>
    </source>
</evidence>
<dbReference type="FunFam" id="3.40.50.720:FF:000049">
    <property type="entry name" value="Alanine dehydrogenase"/>
    <property type="match status" value="1"/>
</dbReference>
<reference evidence="14 15" key="1">
    <citation type="submission" date="2018-06" db="EMBL/GenBank/DDBJ databases">
        <authorList>
            <consortium name="Pathogen Informatics"/>
            <person name="Doyle S."/>
        </authorList>
    </citation>
    <scope>NUCLEOTIDE SEQUENCE [LARGE SCALE GENOMIC DNA]</scope>
    <source>
        <strain evidence="14 15">NCTC10254</strain>
    </source>
</reference>
<comment type="catalytic activity">
    <reaction evidence="8">
        <text>L-alanine + NAD(+) + H2O = pyruvate + NH4(+) + NADH + H(+)</text>
        <dbReference type="Rhea" id="RHEA:18405"/>
        <dbReference type="ChEBI" id="CHEBI:15361"/>
        <dbReference type="ChEBI" id="CHEBI:15377"/>
        <dbReference type="ChEBI" id="CHEBI:15378"/>
        <dbReference type="ChEBI" id="CHEBI:28938"/>
        <dbReference type="ChEBI" id="CHEBI:57540"/>
        <dbReference type="ChEBI" id="CHEBI:57945"/>
        <dbReference type="ChEBI" id="CHEBI:57972"/>
        <dbReference type="EC" id="1.4.1.1"/>
    </reaction>
</comment>
<proteinExistence type="inferred from homology"/>
<dbReference type="SUPFAM" id="SSF52283">
    <property type="entry name" value="Formate/glycerate dehydrogenase catalytic domain-like"/>
    <property type="match status" value="1"/>
</dbReference>
<keyword evidence="5 8" id="KW-0520">NAD</keyword>
<dbReference type="EMBL" id="UARK01000032">
    <property type="protein sequence ID" value="SPW31786.1"/>
    <property type="molecule type" value="Genomic_DNA"/>
</dbReference>
<sequence length="371" mass="38745">MIIGCPKEIKPSESRVALTPAGVRELSKNGHTILVETAAGAASGFTDTDYKTAGATTIPTAAQVWADADLIVKVKEPQASEWPHMRDGQVLFTYLHLAADPDGAQALMDRGVTGIAYETVTSNNGLPLLAPMSEIAGRLAVQVGAFYLMKPFGGSGILLGGVPGTPPANVAIIGAGIAGENAARMALGMGANVTIVDININRLRQLDSQYGPHLKTLMSNEYNVADVVVAADLVVGSVLIPGAATPKLVTRPMIAAMRNGSVLVDIAIDQGGCFEGSRPTTHEDPVFDQDGKQMYCVANMPGAVPRTSTVALTNATLPYLLRLADLGWQEALTRDPHLARGLNVHAGSLTHPEAAEALGRDYVPVDTILAG</sequence>
<feature type="domain" description="Alanine dehydrogenase/pyridine nucleotide transhydrogenase NAD(H)-binding" evidence="12">
    <location>
        <begin position="148"/>
        <end position="296"/>
    </location>
</feature>
<dbReference type="RefSeq" id="WP_005527098.1">
    <property type="nucleotide sequence ID" value="NZ_CP050134.2"/>
</dbReference>
<dbReference type="InterPro" id="IPR007886">
    <property type="entry name" value="AlaDH/PNT_N"/>
</dbReference>
<dbReference type="InterPro" id="IPR008141">
    <property type="entry name" value="Ala_DH"/>
</dbReference>
<dbReference type="GeneID" id="84574887"/>
<dbReference type="Pfam" id="PF05222">
    <property type="entry name" value="AlaDh_PNT_N"/>
    <property type="match status" value="1"/>
</dbReference>
<feature type="binding site" evidence="11">
    <location>
        <begin position="238"/>
        <end position="239"/>
    </location>
    <ligand>
        <name>NAD(+)</name>
        <dbReference type="ChEBI" id="CHEBI:57540"/>
    </ligand>
</feature>
<dbReference type="GO" id="GO:0000166">
    <property type="term" value="F:nucleotide binding"/>
    <property type="evidence" value="ECO:0007669"/>
    <property type="project" value="UniProtKB-KW"/>
</dbReference>
<dbReference type="CDD" id="cd05305">
    <property type="entry name" value="L-AlaDH"/>
    <property type="match status" value="1"/>
</dbReference>
<dbReference type="PANTHER" id="PTHR42795:SF1">
    <property type="entry name" value="ALANINE DEHYDROGENASE"/>
    <property type="match status" value="1"/>
</dbReference>
<feature type="binding site" evidence="11">
    <location>
        <position position="219"/>
    </location>
    <ligand>
        <name>NAD(+)</name>
        <dbReference type="ChEBI" id="CHEBI:57540"/>
    </ligand>
</feature>
<comment type="similarity">
    <text evidence="2 8">Belongs to the AlaDH/PNT family.</text>
</comment>
<feature type="active site" description="Proton donor/acceptor" evidence="9">
    <location>
        <position position="96"/>
    </location>
</feature>
<dbReference type="UniPathway" id="UPA00527">
    <property type="reaction ID" value="UER00585"/>
</dbReference>
<gene>
    <name evidence="14" type="primary">ald</name>
    <name evidence="14" type="ORF">NCTC10254_02224</name>
</gene>
<dbReference type="SMART" id="SM01003">
    <property type="entry name" value="AlaDh_PNT_N"/>
    <property type="match status" value="1"/>
</dbReference>
<evidence type="ECO:0000256" key="5">
    <source>
        <dbReference type="ARBA" id="ARBA00023027"/>
    </source>
</evidence>
<feature type="binding site" evidence="11">
    <location>
        <position position="197"/>
    </location>
    <ligand>
        <name>NAD(+)</name>
        <dbReference type="ChEBI" id="CHEBI:57540"/>
    </ligand>
</feature>
<name>A0A6G9DBL1_9CORY</name>
<evidence type="ECO:0000256" key="7">
    <source>
        <dbReference type="ARBA" id="ARBA00072341"/>
    </source>
</evidence>
<dbReference type="PANTHER" id="PTHR42795">
    <property type="entry name" value="ALANINE DEHYDROGENASE"/>
    <property type="match status" value="1"/>
</dbReference>
<evidence type="ECO:0000313" key="15">
    <source>
        <dbReference type="Proteomes" id="UP000249886"/>
    </source>
</evidence>
<dbReference type="GO" id="GO:0042853">
    <property type="term" value="P:L-alanine catabolic process"/>
    <property type="evidence" value="ECO:0007669"/>
    <property type="project" value="UniProtKB-UniPathway"/>
</dbReference>
<feature type="domain" description="Alanine dehydrogenase/pyridine nucleotide transhydrogenase N-terminal" evidence="13">
    <location>
        <begin position="4"/>
        <end position="136"/>
    </location>
</feature>
<organism evidence="14 15">
    <name type="scientific">Corynebacterium matruchotii</name>
    <dbReference type="NCBI Taxonomy" id="43768"/>
    <lineage>
        <taxon>Bacteria</taxon>
        <taxon>Bacillati</taxon>
        <taxon>Actinomycetota</taxon>
        <taxon>Actinomycetes</taxon>
        <taxon>Mycobacteriales</taxon>
        <taxon>Corynebacteriaceae</taxon>
        <taxon>Corynebacterium</taxon>
    </lineage>
</organism>
<feature type="binding site" evidence="11">
    <location>
        <begin position="266"/>
        <end position="269"/>
    </location>
    <ligand>
        <name>NAD(+)</name>
        <dbReference type="ChEBI" id="CHEBI:57540"/>
    </ligand>
</feature>
<evidence type="ECO:0000256" key="3">
    <source>
        <dbReference type="ARBA" id="ARBA00012897"/>
    </source>
</evidence>
<dbReference type="InterPro" id="IPR008143">
    <property type="entry name" value="Ala_DH/PNT_CS2"/>
</dbReference>
<accession>A0A6G9DBL1</accession>
<dbReference type="NCBIfam" id="TIGR00518">
    <property type="entry name" value="alaDH"/>
    <property type="match status" value="1"/>
</dbReference>
<dbReference type="PIRSF" id="PIRSF000183">
    <property type="entry name" value="Alanine_dh"/>
    <property type="match status" value="1"/>
</dbReference>
<evidence type="ECO:0000256" key="10">
    <source>
        <dbReference type="PIRSR" id="PIRSR000183-2"/>
    </source>
</evidence>
<comment type="caution">
    <text evidence="14">The sequence shown here is derived from an EMBL/GenBank/DDBJ whole genome shotgun (WGS) entry which is preliminary data.</text>
</comment>
<dbReference type="Proteomes" id="UP000249886">
    <property type="component" value="Unassembled WGS sequence"/>
</dbReference>
<dbReference type="SMART" id="SM01002">
    <property type="entry name" value="AlaDh_PNT_C"/>
    <property type="match status" value="1"/>
</dbReference>
<feature type="binding site" evidence="11">
    <location>
        <position position="133"/>
    </location>
    <ligand>
        <name>NAD(+)</name>
        <dbReference type="ChEBI" id="CHEBI:57540"/>
    </ligand>
</feature>
<evidence type="ECO:0000256" key="4">
    <source>
        <dbReference type="ARBA" id="ARBA00023002"/>
    </source>
</evidence>
<dbReference type="GO" id="GO:0005886">
    <property type="term" value="C:plasma membrane"/>
    <property type="evidence" value="ECO:0007669"/>
    <property type="project" value="TreeGrafter"/>
</dbReference>